<dbReference type="InParanoid" id="J4H4T4"/>
<protein>
    <submittedName>
        <fullName evidence="1">Uncharacterized protein</fullName>
    </submittedName>
</protein>
<dbReference type="EMBL" id="HE797195">
    <property type="protein sequence ID" value="CCM05544.1"/>
    <property type="molecule type" value="Genomic_DNA"/>
</dbReference>
<accession>J4H4T4</accession>
<organism evidence="1 2">
    <name type="scientific">Fibroporia radiculosa</name>
    <dbReference type="NCBI Taxonomy" id="599839"/>
    <lineage>
        <taxon>Eukaryota</taxon>
        <taxon>Fungi</taxon>
        <taxon>Dikarya</taxon>
        <taxon>Basidiomycota</taxon>
        <taxon>Agaricomycotina</taxon>
        <taxon>Agaricomycetes</taxon>
        <taxon>Polyporales</taxon>
        <taxon>Fibroporiaceae</taxon>
        <taxon>Fibroporia</taxon>
    </lineage>
</organism>
<reference evidence="1 2" key="1">
    <citation type="journal article" date="2012" name="Appl. Environ. Microbiol.">
        <title>Short-read sequencing for genomic analysis of the brown rot fungus Fibroporia radiculosa.</title>
        <authorList>
            <person name="Tang J.D."/>
            <person name="Perkins A.D."/>
            <person name="Sonstegard T.S."/>
            <person name="Schroeder S.G."/>
            <person name="Burgess S.C."/>
            <person name="Diehl S.V."/>
        </authorList>
    </citation>
    <scope>NUCLEOTIDE SEQUENCE [LARGE SCALE GENOMIC DNA]</scope>
    <source>
        <strain evidence="1 2">TFFH 294</strain>
    </source>
</reference>
<dbReference type="OrthoDB" id="2906736at2759"/>
<evidence type="ECO:0000313" key="1">
    <source>
        <dbReference type="EMBL" id="CCM05544.1"/>
    </source>
</evidence>
<proteinExistence type="predicted"/>
<gene>
    <name evidence="1" type="ORF">FIBRA_07771</name>
</gene>
<dbReference type="HOGENOM" id="CLU_121064_0_0_1"/>
<name>J4H4T4_9APHY</name>
<keyword evidence="2" id="KW-1185">Reference proteome</keyword>
<dbReference type="GeneID" id="24100455"/>
<evidence type="ECO:0000313" key="2">
    <source>
        <dbReference type="Proteomes" id="UP000006352"/>
    </source>
</evidence>
<sequence>MAQLSLDEAFLQLCVHGPEHAKHRGVHIPYESTHPNLPKNQTIKDLPGHLTVKTISRDPLQQAITITVKGLPLVFTHTGGYTFANPNPFPLNDWVKKPGKLYVRGEYPTQGYTDFTAQQLPSYEAAASQAGYVPGRVIIYTYTLNRITAAFITDDDNYVSGVVNSTNTQWIPTNVVRPEA</sequence>
<dbReference type="RefSeq" id="XP_012184827.1">
    <property type="nucleotide sequence ID" value="XM_012329437.1"/>
</dbReference>
<dbReference type="AlphaFoldDB" id="J4H4T4"/>
<dbReference type="Proteomes" id="UP000006352">
    <property type="component" value="Unassembled WGS sequence"/>
</dbReference>